<dbReference type="Pfam" id="PF00933">
    <property type="entry name" value="Glyco_hydro_3"/>
    <property type="match status" value="1"/>
</dbReference>
<keyword evidence="4 6" id="KW-0378">Hydrolase</keyword>
<feature type="signal peptide" evidence="7">
    <location>
        <begin position="1"/>
        <end position="25"/>
    </location>
</feature>
<evidence type="ECO:0000259" key="9">
    <source>
        <dbReference type="Pfam" id="PF01915"/>
    </source>
</evidence>
<comment type="catalytic activity">
    <reaction evidence="1">
        <text>Hydrolysis of terminal non-reducing N-acetyl-D-hexosamine residues in N-acetyl-beta-D-hexosaminides.</text>
        <dbReference type="EC" id="3.2.1.52"/>
    </reaction>
</comment>
<evidence type="ECO:0000259" key="8">
    <source>
        <dbReference type="Pfam" id="PF00933"/>
    </source>
</evidence>
<dbReference type="InterPro" id="IPR054470">
    <property type="entry name" value="FIMAH_dom"/>
</dbReference>
<evidence type="ECO:0000256" key="3">
    <source>
        <dbReference type="ARBA" id="ARBA00012663"/>
    </source>
</evidence>
<dbReference type="InterPro" id="IPR017853">
    <property type="entry name" value="GH"/>
</dbReference>
<feature type="chain" id="PRO_5046889510" description="beta-N-acetylhexosaminidase" evidence="7">
    <location>
        <begin position="26"/>
        <end position="668"/>
    </location>
</feature>
<keyword evidence="7" id="KW-0732">Signal</keyword>
<evidence type="ECO:0000259" key="10">
    <source>
        <dbReference type="Pfam" id="PF22888"/>
    </source>
</evidence>
<dbReference type="Gene3D" id="3.20.20.300">
    <property type="entry name" value="Glycoside hydrolase, family 3, N-terminal domain"/>
    <property type="match status" value="1"/>
</dbReference>
<dbReference type="Proteomes" id="UP001275436">
    <property type="component" value="Unassembled WGS sequence"/>
</dbReference>
<dbReference type="InterPro" id="IPR036881">
    <property type="entry name" value="Glyco_hydro_3_C_sf"/>
</dbReference>
<comment type="similarity">
    <text evidence="2 6">Belongs to the glycosyl hydrolase 3 family.</text>
</comment>
<feature type="domain" description="Glycoside hydrolase family 3 N-terminal" evidence="8">
    <location>
        <begin position="40"/>
        <end position="379"/>
    </location>
</feature>
<name>A0ABQ5TKU5_9BACI</name>
<evidence type="ECO:0000256" key="1">
    <source>
        <dbReference type="ARBA" id="ARBA00001231"/>
    </source>
</evidence>
<dbReference type="PANTHER" id="PTHR30480">
    <property type="entry name" value="BETA-HEXOSAMINIDASE-RELATED"/>
    <property type="match status" value="1"/>
</dbReference>
<dbReference type="PANTHER" id="PTHR30480:SF13">
    <property type="entry name" value="BETA-HEXOSAMINIDASE"/>
    <property type="match status" value="1"/>
</dbReference>
<evidence type="ECO:0000256" key="6">
    <source>
        <dbReference type="RuleBase" id="RU361161"/>
    </source>
</evidence>
<dbReference type="Gene3D" id="3.40.50.1700">
    <property type="entry name" value="Glycoside hydrolase family 3 C-terminal domain"/>
    <property type="match status" value="1"/>
</dbReference>
<dbReference type="Pfam" id="PF01915">
    <property type="entry name" value="Glyco_hydro_3_C"/>
    <property type="match status" value="1"/>
</dbReference>
<evidence type="ECO:0000313" key="12">
    <source>
        <dbReference type="Proteomes" id="UP001275436"/>
    </source>
</evidence>
<dbReference type="InterPro" id="IPR002772">
    <property type="entry name" value="Glyco_hydro_3_C"/>
</dbReference>
<dbReference type="EC" id="3.2.1.52" evidence="3"/>
<evidence type="ECO:0000256" key="7">
    <source>
        <dbReference type="SAM" id="SignalP"/>
    </source>
</evidence>
<comment type="caution">
    <text evidence="11">The sequence shown here is derived from an EMBL/GenBank/DDBJ whole genome shotgun (WGS) entry which is preliminary data.</text>
</comment>
<protein>
    <recommendedName>
        <fullName evidence="3">beta-N-acetylhexosaminidase</fullName>
        <ecNumber evidence="3">3.2.1.52</ecNumber>
    </recommendedName>
</protein>
<feature type="domain" description="FIMAH" evidence="10">
    <location>
        <begin position="584"/>
        <end position="663"/>
    </location>
</feature>
<sequence length="668" mass="73035">MFRKFFLLFLSIVLTFTTLPMSALAEQEDEIQTIIDNMSVEEKVGQLFIVHVYGQTPTDSNYESTNLTNNRGGKNFQEVIENYHIGGIIYFNWSQNIGTPLEKQQVHDLSNGLQDIALAQESEIPLFISTDQEGGIVQRVISPGTVFPGNMAIGATNSIDFASRSGEILGKELDALGINMNFAPTVDVNLNPANPVIGVRSFGENPVMVSQLGAAQITAYENQDVVATAKHFPGHGDTDVDSHYGLPVIDHDLDTLHEVDLPPFQAAIDAGVGAIMTGHIVVPALDDSGLPATLSYPILTELLREEMGFEGLIITDSLGMSGANVVPPHRVAVESFLAGADILLNPPDVPVAYEGVMDAVESGEISEERLNESVYRILSAKMEYGLFEDPYTESSKLDVIGSESHLKTASEIAEKSITLLKNNGDVLPLQEGEEVFITGPSAAFPNKIANLLGEQDINSTHYSTATSPTDNQIEEAVDRAVTADKIVVTTYTANTNERQQMLVEALQELDKPIIVSAHRNPYDLMAFPNVDAYLNSYSYLDVSLDAVAASLIGDINPYGKLPVTIPDLNEIGDGIDYVGAESANDIKALVEELHTNEELNSEEAKKALERHLTAVAQFEKTNQSTKVIKHLKSFQTLIDHYNKQEAFSKKAYNYLETTSLRLIDQWED</sequence>
<gene>
    <name evidence="11" type="ORF">MACH08_15240</name>
</gene>
<feature type="domain" description="Glycoside hydrolase family 3 C-terminal" evidence="9">
    <location>
        <begin position="417"/>
        <end position="570"/>
    </location>
</feature>
<dbReference type="SUPFAM" id="SSF52279">
    <property type="entry name" value="Beta-D-glucan exohydrolase, C-terminal domain"/>
    <property type="match status" value="1"/>
</dbReference>
<keyword evidence="12" id="KW-1185">Reference proteome</keyword>
<dbReference type="InterPro" id="IPR019800">
    <property type="entry name" value="Glyco_hydro_3_AS"/>
</dbReference>
<accession>A0ABQ5TKU5</accession>
<dbReference type="RefSeq" id="WP_317957918.1">
    <property type="nucleotide sequence ID" value="NZ_BSKO01000001.1"/>
</dbReference>
<dbReference type="InterPro" id="IPR001764">
    <property type="entry name" value="Glyco_hydro_3_N"/>
</dbReference>
<organism evidence="11 12">
    <name type="scientific">Oceanobacillus kimchii</name>
    <dbReference type="NCBI Taxonomy" id="746691"/>
    <lineage>
        <taxon>Bacteria</taxon>
        <taxon>Bacillati</taxon>
        <taxon>Bacillota</taxon>
        <taxon>Bacilli</taxon>
        <taxon>Bacillales</taxon>
        <taxon>Bacillaceae</taxon>
        <taxon>Oceanobacillus</taxon>
    </lineage>
</organism>
<evidence type="ECO:0000256" key="5">
    <source>
        <dbReference type="ARBA" id="ARBA00023295"/>
    </source>
</evidence>
<reference evidence="11 12" key="1">
    <citation type="submission" date="2023-02" db="EMBL/GenBank/DDBJ databases">
        <title>Oceanobacillus kimchii IFOP_LL358 isolated form Alexandrium catenella lab strain.</title>
        <authorList>
            <person name="Gajardo G."/>
            <person name="Ueki S."/>
            <person name="Maruyama F."/>
        </authorList>
    </citation>
    <scope>NUCLEOTIDE SEQUENCE [LARGE SCALE GENOMIC DNA]</scope>
    <source>
        <strain evidence="11 12">IFOP_LL358</strain>
    </source>
</reference>
<dbReference type="InterPro" id="IPR050226">
    <property type="entry name" value="NagZ_Beta-hexosaminidase"/>
</dbReference>
<dbReference type="InterPro" id="IPR036962">
    <property type="entry name" value="Glyco_hydro_3_N_sf"/>
</dbReference>
<evidence type="ECO:0000313" key="11">
    <source>
        <dbReference type="EMBL" id="GLO65740.1"/>
    </source>
</evidence>
<dbReference type="PRINTS" id="PR00133">
    <property type="entry name" value="GLHYDRLASE3"/>
</dbReference>
<keyword evidence="5 6" id="KW-0326">Glycosidase</keyword>
<dbReference type="Pfam" id="PF22888">
    <property type="entry name" value="FIMAH"/>
    <property type="match status" value="1"/>
</dbReference>
<evidence type="ECO:0000256" key="2">
    <source>
        <dbReference type="ARBA" id="ARBA00005336"/>
    </source>
</evidence>
<dbReference type="EMBL" id="BSKO01000001">
    <property type="protein sequence ID" value="GLO65740.1"/>
    <property type="molecule type" value="Genomic_DNA"/>
</dbReference>
<evidence type="ECO:0000256" key="4">
    <source>
        <dbReference type="ARBA" id="ARBA00022801"/>
    </source>
</evidence>
<dbReference type="PROSITE" id="PS00775">
    <property type="entry name" value="GLYCOSYL_HYDROL_F3"/>
    <property type="match status" value="1"/>
</dbReference>
<proteinExistence type="inferred from homology"/>
<dbReference type="SUPFAM" id="SSF51445">
    <property type="entry name" value="(Trans)glycosidases"/>
    <property type="match status" value="1"/>
</dbReference>